<gene>
    <name evidence="1" type="ORF">MRB53_030248</name>
</gene>
<proteinExistence type="predicted"/>
<comment type="caution">
    <text evidence="1">The sequence shown here is derived from an EMBL/GenBank/DDBJ whole genome shotgun (WGS) entry which is preliminary data.</text>
</comment>
<dbReference type="EMBL" id="CM056818">
    <property type="protein sequence ID" value="KAJ8621719.1"/>
    <property type="molecule type" value="Genomic_DNA"/>
</dbReference>
<protein>
    <submittedName>
        <fullName evidence="1">Uncharacterized protein</fullName>
    </submittedName>
</protein>
<sequence length="90" mass="10221">MQKTPPGQLFRSGCVVWVASSWPFASSLELSVLLPRAFLFFHIRTVTVPFSSIFFSHSHTLSQVSTRLDYFAISRGGTNYRKSVEFLCRS</sequence>
<evidence type="ECO:0000313" key="1">
    <source>
        <dbReference type="EMBL" id="KAJ8621719.1"/>
    </source>
</evidence>
<reference evidence="1 2" key="1">
    <citation type="journal article" date="2022" name="Hortic Res">
        <title>A haplotype resolved chromosomal level avocado genome allows analysis of novel avocado genes.</title>
        <authorList>
            <person name="Nath O."/>
            <person name="Fletcher S.J."/>
            <person name="Hayward A."/>
            <person name="Shaw L.M."/>
            <person name="Masouleh A.K."/>
            <person name="Furtado A."/>
            <person name="Henry R.J."/>
            <person name="Mitter N."/>
        </authorList>
    </citation>
    <scope>NUCLEOTIDE SEQUENCE [LARGE SCALE GENOMIC DNA]</scope>
    <source>
        <strain evidence="2">cv. Hass</strain>
    </source>
</reference>
<name>A0ACC2KL73_PERAE</name>
<accession>A0ACC2KL73</accession>
<keyword evidence="2" id="KW-1185">Reference proteome</keyword>
<evidence type="ECO:0000313" key="2">
    <source>
        <dbReference type="Proteomes" id="UP001234297"/>
    </source>
</evidence>
<organism evidence="1 2">
    <name type="scientific">Persea americana</name>
    <name type="common">Avocado</name>
    <dbReference type="NCBI Taxonomy" id="3435"/>
    <lineage>
        <taxon>Eukaryota</taxon>
        <taxon>Viridiplantae</taxon>
        <taxon>Streptophyta</taxon>
        <taxon>Embryophyta</taxon>
        <taxon>Tracheophyta</taxon>
        <taxon>Spermatophyta</taxon>
        <taxon>Magnoliopsida</taxon>
        <taxon>Magnoliidae</taxon>
        <taxon>Laurales</taxon>
        <taxon>Lauraceae</taxon>
        <taxon>Persea</taxon>
    </lineage>
</organism>
<dbReference type="Proteomes" id="UP001234297">
    <property type="component" value="Chromosome 10"/>
</dbReference>